<dbReference type="Pfam" id="PF00271">
    <property type="entry name" value="Helicase_C"/>
    <property type="match status" value="1"/>
</dbReference>
<comment type="caution">
    <text evidence="18">The sequence shown here is derived from an EMBL/GenBank/DDBJ whole genome shotgun (WGS) entry which is preliminary data.</text>
</comment>
<keyword evidence="7 15" id="KW-0067">ATP-binding</keyword>
<keyword evidence="8" id="KW-0238">DNA-binding</keyword>
<comment type="catalytic activity">
    <reaction evidence="12 15">
        <text>Couples ATP hydrolysis with the unwinding of duplex DNA by translocating in the 3'-5' direction.</text>
        <dbReference type="EC" id="5.6.2.4"/>
    </reaction>
</comment>
<dbReference type="NCBIfam" id="NF008165">
    <property type="entry name" value="PRK10917.1-3"/>
    <property type="match status" value="1"/>
</dbReference>
<dbReference type="SMART" id="SM00487">
    <property type="entry name" value="DEXDc"/>
    <property type="match status" value="1"/>
</dbReference>
<keyword evidence="10 15" id="KW-0234">DNA repair</keyword>
<reference evidence="18" key="1">
    <citation type="submission" date="2020-04" db="EMBL/GenBank/DDBJ databases">
        <title>Deep metagenomics examines the oral microbiome during advanced dental caries in children, revealing novel taxa and co-occurrences with host molecules.</title>
        <authorList>
            <person name="Baker J.L."/>
            <person name="Morton J.T."/>
            <person name="Dinis M."/>
            <person name="Alvarez R."/>
            <person name="Tran N.C."/>
            <person name="Knight R."/>
            <person name="Edlund A."/>
        </authorList>
    </citation>
    <scope>NUCLEOTIDE SEQUENCE</scope>
    <source>
        <strain evidence="18">JCVI_34_bin.1</strain>
    </source>
</reference>
<dbReference type="GO" id="GO:0005524">
    <property type="term" value="F:ATP binding"/>
    <property type="evidence" value="ECO:0007669"/>
    <property type="project" value="UniProtKB-KW"/>
</dbReference>
<dbReference type="NCBIfam" id="NF008168">
    <property type="entry name" value="PRK10917.2-2"/>
    <property type="match status" value="1"/>
</dbReference>
<evidence type="ECO:0000313" key="19">
    <source>
        <dbReference type="Proteomes" id="UP000704068"/>
    </source>
</evidence>
<evidence type="ECO:0000256" key="6">
    <source>
        <dbReference type="ARBA" id="ARBA00022806"/>
    </source>
</evidence>
<organism evidence="18 19">
    <name type="scientific">Alloprevotella tannerae</name>
    <dbReference type="NCBI Taxonomy" id="76122"/>
    <lineage>
        <taxon>Bacteria</taxon>
        <taxon>Pseudomonadati</taxon>
        <taxon>Bacteroidota</taxon>
        <taxon>Bacteroidia</taxon>
        <taxon>Bacteroidales</taxon>
        <taxon>Prevotellaceae</taxon>
        <taxon>Alloprevotella</taxon>
    </lineage>
</organism>
<evidence type="ECO:0000313" key="18">
    <source>
        <dbReference type="EMBL" id="MBF0970867.1"/>
    </source>
</evidence>
<dbReference type="Gene3D" id="2.40.50.140">
    <property type="entry name" value="Nucleic acid-binding proteins"/>
    <property type="match status" value="1"/>
</dbReference>
<comment type="function">
    <text evidence="15">Plays a critical role in recombination and DNA repair. Helps process Holliday junction intermediates to mature products by catalyzing branch migration. Has replication fork regression activity, unwinds stalled or blocked replication forks to make a HJ that can be resolved. Has a DNA unwinding activity characteristic of a DNA helicase with 3'-5' polarity.</text>
</comment>
<dbReference type="InterPro" id="IPR012340">
    <property type="entry name" value="NA-bd_OB-fold"/>
</dbReference>
<dbReference type="PROSITE" id="PS51192">
    <property type="entry name" value="HELICASE_ATP_BIND_1"/>
    <property type="match status" value="1"/>
</dbReference>
<keyword evidence="5 15" id="KW-0378">Hydrolase</keyword>
<dbReference type="InterPro" id="IPR045562">
    <property type="entry name" value="RecG_dom3_C"/>
</dbReference>
<dbReference type="NCBIfam" id="TIGR00643">
    <property type="entry name" value="recG"/>
    <property type="match status" value="1"/>
</dbReference>
<evidence type="ECO:0000256" key="10">
    <source>
        <dbReference type="ARBA" id="ARBA00023204"/>
    </source>
</evidence>
<evidence type="ECO:0000256" key="1">
    <source>
        <dbReference type="ARBA" id="ARBA00007504"/>
    </source>
</evidence>
<accession>A0A929RZT8</accession>
<dbReference type="Pfam" id="PF00270">
    <property type="entry name" value="DEAD"/>
    <property type="match status" value="1"/>
</dbReference>
<dbReference type="InterPro" id="IPR004609">
    <property type="entry name" value="ATP-dep_DNA_helicase_RecG"/>
</dbReference>
<keyword evidence="6 15" id="KW-0347">Helicase</keyword>
<comment type="similarity">
    <text evidence="1 15">Belongs to the helicase family. RecG subfamily.</text>
</comment>
<name>A0A929RZT8_9BACT</name>
<dbReference type="GO" id="GO:0043138">
    <property type="term" value="F:3'-5' DNA helicase activity"/>
    <property type="evidence" value="ECO:0007669"/>
    <property type="project" value="UniProtKB-EC"/>
</dbReference>
<dbReference type="PROSITE" id="PS51194">
    <property type="entry name" value="HELICASE_CTER"/>
    <property type="match status" value="1"/>
</dbReference>
<protein>
    <recommendedName>
        <fullName evidence="2 15">ATP-dependent DNA helicase RecG</fullName>
        <ecNumber evidence="13 15">5.6.2.4</ecNumber>
    </recommendedName>
</protein>
<dbReference type="SUPFAM" id="SSF52540">
    <property type="entry name" value="P-loop containing nucleoside triphosphate hydrolases"/>
    <property type="match status" value="2"/>
</dbReference>
<dbReference type="EMBL" id="JABZGR010000026">
    <property type="protein sequence ID" value="MBF0970867.1"/>
    <property type="molecule type" value="Genomic_DNA"/>
</dbReference>
<evidence type="ECO:0000256" key="8">
    <source>
        <dbReference type="ARBA" id="ARBA00023125"/>
    </source>
</evidence>
<keyword evidence="3 15" id="KW-0547">Nucleotide-binding</keyword>
<dbReference type="GO" id="GO:0003677">
    <property type="term" value="F:DNA binding"/>
    <property type="evidence" value="ECO:0007669"/>
    <property type="project" value="UniProtKB-KW"/>
</dbReference>
<evidence type="ECO:0000256" key="9">
    <source>
        <dbReference type="ARBA" id="ARBA00023172"/>
    </source>
</evidence>
<dbReference type="InterPro" id="IPR001650">
    <property type="entry name" value="Helicase_C-like"/>
</dbReference>
<keyword evidence="11" id="KW-0413">Isomerase</keyword>
<keyword evidence="4 15" id="KW-0227">DNA damage</keyword>
<dbReference type="RefSeq" id="WP_303764508.1">
    <property type="nucleotide sequence ID" value="NZ_JABZGR010000026.1"/>
</dbReference>
<evidence type="ECO:0000256" key="4">
    <source>
        <dbReference type="ARBA" id="ARBA00022763"/>
    </source>
</evidence>
<evidence type="ECO:0000259" key="16">
    <source>
        <dbReference type="PROSITE" id="PS51192"/>
    </source>
</evidence>
<evidence type="ECO:0000256" key="15">
    <source>
        <dbReference type="RuleBase" id="RU363016"/>
    </source>
</evidence>
<dbReference type="InterPro" id="IPR014001">
    <property type="entry name" value="Helicase_ATP-bd"/>
</dbReference>
<dbReference type="InterPro" id="IPR027417">
    <property type="entry name" value="P-loop_NTPase"/>
</dbReference>
<evidence type="ECO:0000256" key="11">
    <source>
        <dbReference type="ARBA" id="ARBA00023235"/>
    </source>
</evidence>
<comment type="catalytic activity">
    <reaction evidence="14 15">
        <text>ATP + H2O = ADP + phosphate + H(+)</text>
        <dbReference type="Rhea" id="RHEA:13065"/>
        <dbReference type="ChEBI" id="CHEBI:15377"/>
        <dbReference type="ChEBI" id="CHEBI:15378"/>
        <dbReference type="ChEBI" id="CHEBI:30616"/>
        <dbReference type="ChEBI" id="CHEBI:43474"/>
        <dbReference type="ChEBI" id="CHEBI:456216"/>
        <dbReference type="EC" id="5.6.2.4"/>
    </reaction>
</comment>
<dbReference type="Pfam" id="PF19833">
    <property type="entry name" value="RecG_dom3_C"/>
    <property type="match status" value="1"/>
</dbReference>
<evidence type="ECO:0000256" key="5">
    <source>
        <dbReference type="ARBA" id="ARBA00022801"/>
    </source>
</evidence>
<dbReference type="GO" id="GO:0016787">
    <property type="term" value="F:hydrolase activity"/>
    <property type="evidence" value="ECO:0007669"/>
    <property type="project" value="UniProtKB-KW"/>
</dbReference>
<dbReference type="PANTHER" id="PTHR47964:SF1">
    <property type="entry name" value="ATP-DEPENDENT DNA HELICASE HOMOLOG RECG, CHLOROPLASTIC"/>
    <property type="match status" value="1"/>
</dbReference>
<evidence type="ECO:0000256" key="14">
    <source>
        <dbReference type="ARBA" id="ARBA00048988"/>
    </source>
</evidence>
<dbReference type="SMART" id="SM00490">
    <property type="entry name" value="HELICc"/>
    <property type="match status" value="1"/>
</dbReference>
<dbReference type="SUPFAM" id="SSF50249">
    <property type="entry name" value="Nucleic acid-binding proteins"/>
    <property type="match status" value="1"/>
</dbReference>
<dbReference type="GO" id="GO:0006310">
    <property type="term" value="P:DNA recombination"/>
    <property type="evidence" value="ECO:0007669"/>
    <property type="project" value="UniProtKB-UniRule"/>
</dbReference>
<dbReference type="AlphaFoldDB" id="A0A929RZT8"/>
<proteinExistence type="inferred from homology"/>
<evidence type="ECO:0000256" key="3">
    <source>
        <dbReference type="ARBA" id="ARBA00022741"/>
    </source>
</evidence>
<dbReference type="InterPro" id="IPR011545">
    <property type="entry name" value="DEAD/DEAH_box_helicase_dom"/>
</dbReference>
<evidence type="ECO:0000256" key="12">
    <source>
        <dbReference type="ARBA" id="ARBA00034617"/>
    </source>
</evidence>
<gene>
    <name evidence="18" type="primary">recG</name>
    <name evidence="18" type="ORF">HXK21_07495</name>
</gene>
<evidence type="ECO:0000256" key="7">
    <source>
        <dbReference type="ARBA" id="ARBA00022840"/>
    </source>
</evidence>
<keyword evidence="9 15" id="KW-0233">DNA recombination</keyword>
<feature type="domain" description="Helicase C-terminal" evidence="17">
    <location>
        <begin position="468"/>
        <end position="633"/>
    </location>
</feature>
<dbReference type="Pfam" id="PF17191">
    <property type="entry name" value="RecG_wedge"/>
    <property type="match status" value="1"/>
</dbReference>
<dbReference type="Gene3D" id="3.40.50.300">
    <property type="entry name" value="P-loop containing nucleotide triphosphate hydrolases"/>
    <property type="match status" value="2"/>
</dbReference>
<dbReference type="CDD" id="cd17992">
    <property type="entry name" value="DEXHc_RecG"/>
    <property type="match status" value="1"/>
</dbReference>
<dbReference type="CDD" id="cd04488">
    <property type="entry name" value="RecG_wedge_OBF"/>
    <property type="match status" value="1"/>
</dbReference>
<evidence type="ECO:0000256" key="2">
    <source>
        <dbReference type="ARBA" id="ARBA00017846"/>
    </source>
</evidence>
<dbReference type="GO" id="GO:0006281">
    <property type="term" value="P:DNA repair"/>
    <property type="evidence" value="ECO:0007669"/>
    <property type="project" value="UniProtKB-UniRule"/>
</dbReference>
<dbReference type="Proteomes" id="UP000704068">
    <property type="component" value="Unassembled WGS sequence"/>
</dbReference>
<feature type="domain" description="Helicase ATP-binding" evidence="16">
    <location>
        <begin position="287"/>
        <end position="449"/>
    </location>
</feature>
<dbReference type="InterPro" id="IPR033454">
    <property type="entry name" value="RecG_wedge"/>
</dbReference>
<dbReference type="InterPro" id="IPR047112">
    <property type="entry name" value="RecG/Mfd"/>
</dbReference>
<evidence type="ECO:0000259" key="17">
    <source>
        <dbReference type="PROSITE" id="PS51194"/>
    </source>
</evidence>
<dbReference type="EC" id="5.6.2.4" evidence="13 15"/>
<sequence>MTSTPLLSQAIKYLKGVGPRRAELLSKELHIESLGDLLYTFPFRYIDRSEVHEIQALQEGMPYVQIRGRFISFSEEGEGRKKRISAVFTDGTGYVDIVWFAGLKYVKETLRYDETYLLLGTPKLFARRISFAHPELEKIAPDAPLQNLGLQPVYHTTERMKKMGFTSKSISKLMQTAFALIESTSLPETLPTWFVQKHHLMELTKALLTAHFPPSSAALPEALRRLKFEELFYLQLDILRYMKHRQLSVQGFRFSKVGDLFLRFFHERLPFELTGAQKRVIREIRNDAGSGRQMNRLLQGDVGSGKTMVALMACLLALDNGFQACIMAPTEILAEQHLATITAFLGDLPVRVALLTGIVKGKVRQEILDGVADGSVQLLIGTHTLIEPTVRFLNLGLAVIDEQHRFGVKQRSQLWTKNTRPPHILVMTATPIPRTLAMTVYGDLDVSIIDELPPGRKPIKTVHYYQDNSNQLYDGLRYQLGLGRQAYVVYPLIKENAQMDLKALEQGFESLREVFSDMDIGVVHGQMRPIEKESEMARFVRGETKILVSTTVIEVGVNVPNASVMVIENAERFGLAQLHQLRGRVGRGAAQSYCILVTKRELSKDSRARIGTMVDTNDGFEIAEADLKLRGPGDLEGTAQSGLPFDLKIANIVRDGNLLQTAREAAEAIIDADPLFEQSQNALFRQRLDQLRREKINFSEIS</sequence>
<evidence type="ECO:0000256" key="13">
    <source>
        <dbReference type="ARBA" id="ARBA00034808"/>
    </source>
</evidence>
<dbReference type="PANTHER" id="PTHR47964">
    <property type="entry name" value="ATP-DEPENDENT DNA HELICASE HOMOLOG RECG, CHLOROPLASTIC"/>
    <property type="match status" value="1"/>
</dbReference>